<sequence>MAAQNQAHENVKTEQHENIEKADFGTVQLMKKPTCHVVVGLAGPHTDKRA</sequence>
<dbReference type="EMBL" id="BASM01000032">
    <property type="protein sequence ID" value="GAD27647.1"/>
    <property type="molecule type" value="Genomic_DNA"/>
</dbReference>
<gene>
    <name evidence="2" type="ORF">NBRC3257_2646</name>
</gene>
<evidence type="ECO:0000313" key="3">
    <source>
        <dbReference type="Proteomes" id="UP000018209"/>
    </source>
</evidence>
<protein>
    <submittedName>
        <fullName evidence="2">Uncharacterized protein</fullName>
    </submittedName>
</protein>
<comment type="caution">
    <text evidence="2">The sequence shown here is derived from an EMBL/GenBank/DDBJ whole genome shotgun (WGS) entry which is preliminary data.</text>
</comment>
<evidence type="ECO:0000313" key="2">
    <source>
        <dbReference type="EMBL" id="GAD27647.1"/>
    </source>
</evidence>
<accession>A0ABQ0IZM8</accession>
<dbReference type="Proteomes" id="UP000018209">
    <property type="component" value="Unassembled WGS sequence"/>
</dbReference>
<feature type="compositionally biased region" description="Basic and acidic residues" evidence="1">
    <location>
        <begin position="9"/>
        <end position="20"/>
    </location>
</feature>
<evidence type="ECO:0000256" key="1">
    <source>
        <dbReference type="SAM" id="MobiDB-lite"/>
    </source>
</evidence>
<name>A0ABQ0IZM8_GLUTH</name>
<feature type="region of interest" description="Disordered" evidence="1">
    <location>
        <begin position="1"/>
        <end position="20"/>
    </location>
</feature>
<proteinExistence type="predicted"/>
<keyword evidence="3" id="KW-1185">Reference proteome</keyword>
<organism evidence="2 3">
    <name type="scientific">Gluconobacter thailandicus NBRC 3257</name>
    <dbReference type="NCBI Taxonomy" id="1381097"/>
    <lineage>
        <taxon>Bacteria</taxon>
        <taxon>Pseudomonadati</taxon>
        <taxon>Pseudomonadota</taxon>
        <taxon>Alphaproteobacteria</taxon>
        <taxon>Acetobacterales</taxon>
        <taxon>Acetobacteraceae</taxon>
        <taxon>Gluconobacter</taxon>
    </lineage>
</organism>
<reference evidence="2 3" key="1">
    <citation type="submission" date="2013-08" db="EMBL/GenBank/DDBJ databases">
        <title>Gluconobacter thailandicus NBRC 3257 whole genome sequence.</title>
        <authorList>
            <person name="Matsutani M."/>
            <person name="Yakushi T."/>
            <person name="Matsushita K."/>
        </authorList>
    </citation>
    <scope>NUCLEOTIDE SEQUENCE [LARGE SCALE GENOMIC DNA]</scope>
    <source>
        <strain evidence="2 3">NBRC 3257</strain>
    </source>
</reference>